<keyword evidence="8" id="KW-0560">Oxidoreductase</keyword>
<comment type="similarity">
    <text evidence="3">Belongs to the cytochrome P450 family.</text>
</comment>
<dbReference type="InterPro" id="IPR052306">
    <property type="entry name" value="CYP450_71D"/>
</dbReference>
<feature type="non-terminal residue" evidence="12">
    <location>
        <position position="1"/>
    </location>
</feature>
<dbReference type="AlphaFoldDB" id="A0AAN8WFK8"/>
<dbReference type="PANTHER" id="PTHR47953:SF19">
    <property type="entry name" value="OS06G0641600 PROTEIN"/>
    <property type="match status" value="1"/>
</dbReference>
<evidence type="ECO:0000256" key="6">
    <source>
        <dbReference type="ARBA" id="ARBA00022723"/>
    </source>
</evidence>
<keyword evidence="5" id="KW-0812">Transmembrane</keyword>
<organism evidence="12 13">
    <name type="scientific">Dillenia turbinata</name>
    <dbReference type="NCBI Taxonomy" id="194707"/>
    <lineage>
        <taxon>Eukaryota</taxon>
        <taxon>Viridiplantae</taxon>
        <taxon>Streptophyta</taxon>
        <taxon>Embryophyta</taxon>
        <taxon>Tracheophyta</taxon>
        <taxon>Spermatophyta</taxon>
        <taxon>Magnoliopsida</taxon>
        <taxon>eudicotyledons</taxon>
        <taxon>Gunneridae</taxon>
        <taxon>Pentapetalae</taxon>
        <taxon>Dilleniales</taxon>
        <taxon>Dilleniaceae</taxon>
        <taxon>Dillenia</taxon>
    </lineage>
</organism>
<keyword evidence="7" id="KW-1133">Transmembrane helix</keyword>
<comment type="caution">
    <text evidence="12">The sequence shown here is derived from an EMBL/GenBank/DDBJ whole genome shotgun (WGS) entry which is preliminary data.</text>
</comment>
<evidence type="ECO:0000256" key="10">
    <source>
        <dbReference type="ARBA" id="ARBA00023033"/>
    </source>
</evidence>
<dbReference type="GO" id="GO:0016020">
    <property type="term" value="C:membrane"/>
    <property type="evidence" value="ECO:0007669"/>
    <property type="project" value="UniProtKB-SubCell"/>
</dbReference>
<protein>
    <submittedName>
        <fullName evidence="12">Uncharacterized protein</fullName>
    </submittedName>
</protein>
<sequence length="84" mass="9864">IASIQTKTSKDEVWAYDINFAERPYLLTSRIMSYDSTNIAFPPNGTYGRHVRKICVLELLSAKWYITRIRSKLKKLQHGTREHH</sequence>
<evidence type="ECO:0000256" key="11">
    <source>
        <dbReference type="ARBA" id="ARBA00023136"/>
    </source>
</evidence>
<comment type="cofactor">
    <cofactor evidence="1">
        <name>heme</name>
        <dbReference type="ChEBI" id="CHEBI:30413"/>
    </cofactor>
</comment>
<dbReference type="GO" id="GO:0004497">
    <property type="term" value="F:monooxygenase activity"/>
    <property type="evidence" value="ECO:0007669"/>
    <property type="project" value="UniProtKB-KW"/>
</dbReference>
<keyword evidence="13" id="KW-1185">Reference proteome</keyword>
<reference evidence="12 13" key="1">
    <citation type="submission" date="2023-12" db="EMBL/GenBank/DDBJ databases">
        <title>A high-quality genome assembly for Dillenia turbinata (Dilleniales).</title>
        <authorList>
            <person name="Chanderbali A."/>
        </authorList>
    </citation>
    <scope>NUCLEOTIDE SEQUENCE [LARGE SCALE GENOMIC DNA]</scope>
    <source>
        <strain evidence="12">LSX21</strain>
        <tissue evidence="12">Leaf</tissue>
    </source>
</reference>
<keyword evidence="11" id="KW-0472">Membrane</keyword>
<gene>
    <name evidence="12" type="ORF">RJ641_000524</name>
</gene>
<dbReference type="PANTHER" id="PTHR47953">
    <property type="entry name" value="OS08G0105600 PROTEIN"/>
    <property type="match status" value="1"/>
</dbReference>
<keyword evidence="10" id="KW-0503">Monooxygenase</keyword>
<name>A0AAN8WFK8_9MAGN</name>
<evidence type="ECO:0000313" key="12">
    <source>
        <dbReference type="EMBL" id="KAK6947051.1"/>
    </source>
</evidence>
<dbReference type="Proteomes" id="UP001370490">
    <property type="component" value="Unassembled WGS sequence"/>
</dbReference>
<evidence type="ECO:0000256" key="3">
    <source>
        <dbReference type="ARBA" id="ARBA00010617"/>
    </source>
</evidence>
<evidence type="ECO:0000256" key="1">
    <source>
        <dbReference type="ARBA" id="ARBA00001971"/>
    </source>
</evidence>
<proteinExistence type="inferred from homology"/>
<evidence type="ECO:0000256" key="4">
    <source>
        <dbReference type="ARBA" id="ARBA00022617"/>
    </source>
</evidence>
<evidence type="ECO:0000313" key="13">
    <source>
        <dbReference type="Proteomes" id="UP001370490"/>
    </source>
</evidence>
<keyword evidence="4" id="KW-0349">Heme</keyword>
<evidence type="ECO:0000256" key="2">
    <source>
        <dbReference type="ARBA" id="ARBA00004167"/>
    </source>
</evidence>
<evidence type="ECO:0000256" key="5">
    <source>
        <dbReference type="ARBA" id="ARBA00022692"/>
    </source>
</evidence>
<comment type="subcellular location">
    <subcellularLocation>
        <location evidence="2">Membrane</location>
        <topology evidence="2">Single-pass membrane protein</topology>
    </subcellularLocation>
</comment>
<dbReference type="EMBL" id="JBAMMX010000001">
    <property type="protein sequence ID" value="KAK6947051.1"/>
    <property type="molecule type" value="Genomic_DNA"/>
</dbReference>
<evidence type="ECO:0000256" key="7">
    <source>
        <dbReference type="ARBA" id="ARBA00022989"/>
    </source>
</evidence>
<accession>A0AAN8WFK8</accession>
<keyword evidence="6" id="KW-0479">Metal-binding</keyword>
<evidence type="ECO:0000256" key="8">
    <source>
        <dbReference type="ARBA" id="ARBA00023002"/>
    </source>
</evidence>
<dbReference type="GO" id="GO:0046872">
    <property type="term" value="F:metal ion binding"/>
    <property type="evidence" value="ECO:0007669"/>
    <property type="project" value="UniProtKB-KW"/>
</dbReference>
<keyword evidence="9" id="KW-0408">Iron</keyword>
<evidence type="ECO:0000256" key="9">
    <source>
        <dbReference type="ARBA" id="ARBA00023004"/>
    </source>
</evidence>